<reference evidence="6 7" key="1">
    <citation type="submission" date="2016-10" db="EMBL/GenBank/DDBJ databases">
        <title>Genome sequence of the basidiomycete white-rot fungus Trametes pubescens.</title>
        <authorList>
            <person name="Makela M.R."/>
            <person name="Granchi Z."/>
            <person name="Peng M."/>
            <person name="De Vries R.P."/>
            <person name="Grigoriev I."/>
            <person name="Riley R."/>
            <person name="Hilden K."/>
        </authorList>
    </citation>
    <scope>NUCLEOTIDE SEQUENCE [LARGE SCALE GENOMIC DNA]</scope>
    <source>
        <strain evidence="6 7">FBCC735</strain>
    </source>
</reference>
<feature type="region of interest" description="Disordered" evidence="2">
    <location>
        <begin position="1440"/>
        <end position="1460"/>
    </location>
</feature>
<comment type="similarity">
    <text evidence="1">Belongs to the helicase family.</text>
</comment>
<evidence type="ECO:0000259" key="4">
    <source>
        <dbReference type="Pfam" id="PF14214"/>
    </source>
</evidence>
<dbReference type="GO" id="GO:0006281">
    <property type="term" value="P:DNA repair"/>
    <property type="evidence" value="ECO:0007669"/>
    <property type="project" value="UniProtKB-KW"/>
</dbReference>
<feature type="region of interest" description="Disordered" evidence="2">
    <location>
        <begin position="1078"/>
        <end position="1127"/>
    </location>
</feature>
<dbReference type="EC" id="5.6.2.3" evidence="1"/>
<dbReference type="InterPro" id="IPR010285">
    <property type="entry name" value="DNA_helicase_pif1-like_DEAD"/>
</dbReference>
<feature type="domain" description="DNA helicase Pif1-like DEAD-box helicase" evidence="3">
    <location>
        <begin position="1510"/>
        <end position="1588"/>
    </location>
</feature>
<dbReference type="Pfam" id="PF05970">
    <property type="entry name" value="PIF1"/>
    <property type="match status" value="1"/>
</dbReference>
<keyword evidence="1" id="KW-0233">DNA recombination</keyword>
<comment type="cofactor">
    <cofactor evidence="1">
        <name>Mg(2+)</name>
        <dbReference type="ChEBI" id="CHEBI:18420"/>
    </cofactor>
</comment>
<dbReference type="Proteomes" id="UP000184267">
    <property type="component" value="Unassembled WGS sequence"/>
</dbReference>
<dbReference type="Gene3D" id="3.40.50.300">
    <property type="entry name" value="P-loop containing nucleotide triphosphate hydrolases"/>
    <property type="match status" value="1"/>
</dbReference>
<dbReference type="OMA" id="WHEHTAT"/>
<dbReference type="PANTHER" id="PTHR47642">
    <property type="entry name" value="ATP-DEPENDENT DNA HELICASE"/>
    <property type="match status" value="1"/>
</dbReference>
<keyword evidence="1" id="KW-0234">DNA repair</keyword>
<keyword evidence="1" id="KW-0378">Hydrolase</keyword>
<protein>
    <recommendedName>
        <fullName evidence="1">ATP-dependent DNA helicase</fullName>
        <ecNumber evidence="1">5.6.2.3</ecNumber>
    </recommendedName>
</protein>
<dbReference type="GO" id="GO:0043139">
    <property type="term" value="F:5'-3' DNA helicase activity"/>
    <property type="evidence" value="ECO:0007669"/>
    <property type="project" value="UniProtKB-EC"/>
</dbReference>
<keyword evidence="1" id="KW-0067">ATP-binding</keyword>
<evidence type="ECO:0000259" key="3">
    <source>
        <dbReference type="Pfam" id="PF05970"/>
    </source>
</evidence>
<feature type="region of interest" description="Disordered" evidence="2">
    <location>
        <begin position="836"/>
        <end position="864"/>
    </location>
</feature>
<keyword evidence="7" id="KW-1185">Reference proteome</keyword>
<dbReference type="OrthoDB" id="2738800at2759"/>
<evidence type="ECO:0000259" key="5">
    <source>
        <dbReference type="Pfam" id="PF20209"/>
    </source>
</evidence>
<evidence type="ECO:0000256" key="1">
    <source>
        <dbReference type="RuleBase" id="RU363044"/>
    </source>
</evidence>
<dbReference type="PANTHER" id="PTHR47642:SF5">
    <property type="entry name" value="ATP-DEPENDENT DNA HELICASE"/>
    <property type="match status" value="1"/>
</dbReference>
<keyword evidence="1" id="KW-0347">Helicase</keyword>
<keyword evidence="1" id="KW-0547">Nucleotide-binding</keyword>
<feature type="domain" description="DUF6570" evidence="5">
    <location>
        <begin position="277"/>
        <end position="417"/>
    </location>
</feature>
<accession>A0A1M2VPB5</accession>
<evidence type="ECO:0000313" key="6">
    <source>
        <dbReference type="EMBL" id="OJT09408.1"/>
    </source>
</evidence>
<comment type="caution">
    <text evidence="6">The sequence shown here is derived from an EMBL/GenBank/DDBJ whole genome shotgun (WGS) entry which is preliminary data.</text>
</comment>
<sequence length="1624" mass="181509">MSIGAVSAKYVIHRGGQVVAIERQVTREHIDVMFSFHSVVQTSHYGKGLAKLGDLIVTAPVSTVVSLYSLWRMHQLRSIAAGHNLDIVGKPSQLVLTKALLEHVCCTECVKREYLFRILKNPRAGYRQNARASATAPVPVTQVNSVVSDVEAADPCPPASSEEDLAYLEIANEQLRHSILLEWKQAMSTVRLKELVCGVCARRTPPEKILSVKAARMPFQLLTNPALPDDVLPTSYNLLAYDGALLHPKGLEHVDRRGPVRVCKECRDALFHKNGAKMPLYALANWLYYGYERLPDPVREAFTRSTQMERILIARARSSKVSFKFCDVVGHVMYGSAPQLSQGCVKGNVAIHPQNTAQLSTVLPPSFDVLRDTVCAVFVGKTKPSKDVIRKLKPILVKKSRVKTMIDFLLAHNPKYMVSSTFAGYSQANMDNLFEHSRTSGDEDVLAAMEMGHIQVNDAVEGATNDGYVPGAAGPDPTDTETLLMENVGYTDHDGTLALNPRDMALEAVSHCLRGHTFLKVQAGSRFIPDFENPSLLTWLFPHLDPWGIGGFFHEGRSRGHRLSLDQQLKYLLQVEDSPFREDPNFAFVYYNIRQKKAVFDSISFRVAASQRERIVREIMNLDVNKLDSLAKAFKQNPHYKPTAADETAIVRLLAKVNTVSHDLPGSNGYKIALRNQIRALIHQEGTPTLFVTLNPSDRDHPLVRLYAGHEVEIEDRMRGEELSQWQRTQLAAKNPAACAKFFDKMITNFIDIVLRFGRSERGLFGKCKAYFGTVEAQGRGTLHCHMLIWLDGHPSPQKLRDKMVNSEAYRDMMFLWLESVIKCELPGTTTVVTERKGCPLPRPKRSEETHNPHPGNVPGPSVEDFEDMDTFKAAFEAFVTDVVKEYNWHEHTATCFKYLKGAIPTDPEQRDALCRMRMDGSTCEKTSLDDESGGILLRRLHPRIASYNDLIIFLIQSNMDIKFIGSGEAAKALLYYVTDYITKASLPAHVGIAALSYAIQKTNDKFPHTSEEARRSRGALNMAVNRMLSHQEISHQQVMSYLVGGGDVYTSHKFRVLHWGSFDRMFKDAFPDLGSDHSAQTLSAQSEVETEQTEQSDQQRNGTELGETTAPGESTLNDEDDEDMNNTPEEQTFVLKLQEGTISSKSQQQDYVYRSTAAPFDELCLYAFVAKTESISIARDQMRRAHAQAHDDQIVDGEPMPEESHSSGIRALPRGRFSSSEHTQFETHTLRMKRDTFVPVVLGDRVPRSDRGVEEQERWARMMLILFVPWRRPSDLRQAGETWLEALERRRDHISAEHETIMANMNVLSECRDVRDAFSAMRKAEALALLRQALPTTEGGAHSGLGEENINNDYELFDSPDSLDVYEHAADLKAGESVMDATIGTASREILDICYQGAQVSDSTVATRQQSGSARIRTEDDDTPISQHSALMCELKKLRRPQYPNERSETAERPRKRRRVTEVVESVTAMQLDAQPSASTSASASTRNCIPSVEAAIEQVVAEFRLDTNEEQERAFRIVAEHVKSGSDQLLMYVAGVGGTGKTHVVKAILRLFEILDRSRHILVGAPTGAAALNIDGYTMHSLTMLPGNGKGRIAELQALWGPSAPASKGRGRTYGNFTIWWA</sequence>
<dbReference type="STRING" id="154538.A0A1M2VPB5"/>
<name>A0A1M2VPB5_TRAPU</name>
<dbReference type="InterPro" id="IPR027417">
    <property type="entry name" value="P-loop_NTPase"/>
</dbReference>
<evidence type="ECO:0000313" key="7">
    <source>
        <dbReference type="Proteomes" id="UP000184267"/>
    </source>
</evidence>
<dbReference type="InterPro" id="IPR046700">
    <property type="entry name" value="DUF6570"/>
</dbReference>
<gene>
    <name evidence="6" type="ORF">TRAPUB_14111</name>
</gene>
<keyword evidence="1" id="KW-0227">DNA damage</keyword>
<feature type="domain" description="Helitron helicase-like" evidence="4">
    <location>
        <begin position="570"/>
        <end position="789"/>
    </location>
</feature>
<organism evidence="6 7">
    <name type="scientific">Trametes pubescens</name>
    <name type="common">White-rot fungus</name>
    <dbReference type="NCBI Taxonomy" id="154538"/>
    <lineage>
        <taxon>Eukaryota</taxon>
        <taxon>Fungi</taxon>
        <taxon>Dikarya</taxon>
        <taxon>Basidiomycota</taxon>
        <taxon>Agaricomycotina</taxon>
        <taxon>Agaricomycetes</taxon>
        <taxon>Polyporales</taxon>
        <taxon>Polyporaceae</taxon>
        <taxon>Trametes</taxon>
    </lineage>
</organism>
<dbReference type="GO" id="GO:0016887">
    <property type="term" value="F:ATP hydrolysis activity"/>
    <property type="evidence" value="ECO:0007669"/>
    <property type="project" value="RHEA"/>
</dbReference>
<proteinExistence type="inferred from homology"/>
<dbReference type="InterPro" id="IPR051055">
    <property type="entry name" value="PIF1_helicase"/>
</dbReference>
<dbReference type="GO" id="GO:0006310">
    <property type="term" value="P:DNA recombination"/>
    <property type="evidence" value="ECO:0007669"/>
    <property type="project" value="UniProtKB-KW"/>
</dbReference>
<dbReference type="InterPro" id="IPR025476">
    <property type="entry name" value="Helitron_helicase-like"/>
</dbReference>
<comment type="catalytic activity">
    <reaction evidence="1">
        <text>ATP + H2O = ADP + phosphate + H(+)</text>
        <dbReference type="Rhea" id="RHEA:13065"/>
        <dbReference type="ChEBI" id="CHEBI:15377"/>
        <dbReference type="ChEBI" id="CHEBI:15378"/>
        <dbReference type="ChEBI" id="CHEBI:30616"/>
        <dbReference type="ChEBI" id="CHEBI:43474"/>
        <dbReference type="ChEBI" id="CHEBI:456216"/>
        <dbReference type="EC" id="5.6.2.3"/>
    </reaction>
</comment>
<evidence type="ECO:0000256" key="2">
    <source>
        <dbReference type="SAM" id="MobiDB-lite"/>
    </source>
</evidence>
<dbReference type="GO" id="GO:0000723">
    <property type="term" value="P:telomere maintenance"/>
    <property type="evidence" value="ECO:0007669"/>
    <property type="project" value="InterPro"/>
</dbReference>
<dbReference type="Pfam" id="PF14214">
    <property type="entry name" value="Helitron_like_N"/>
    <property type="match status" value="1"/>
</dbReference>
<dbReference type="Pfam" id="PF20209">
    <property type="entry name" value="DUF6570"/>
    <property type="match status" value="1"/>
</dbReference>
<dbReference type="EMBL" id="MNAD01000919">
    <property type="protein sequence ID" value="OJT09408.1"/>
    <property type="molecule type" value="Genomic_DNA"/>
</dbReference>
<dbReference type="GO" id="GO:0005524">
    <property type="term" value="F:ATP binding"/>
    <property type="evidence" value="ECO:0007669"/>
    <property type="project" value="UniProtKB-KW"/>
</dbReference>
<dbReference type="SUPFAM" id="SSF52540">
    <property type="entry name" value="P-loop containing nucleoside triphosphate hydrolases"/>
    <property type="match status" value="1"/>
</dbReference>